<organism evidence="3 4">
    <name type="scientific">Qipengyuania algicida</name>
    <dbReference type="NCBI Taxonomy" id="1836209"/>
    <lineage>
        <taxon>Bacteria</taxon>
        <taxon>Pseudomonadati</taxon>
        <taxon>Pseudomonadota</taxon>
        <taxon>Alphaproteobacteria</taxon>
        <taxon>Sphingomonadales</taxon>
        <taxon>Erythrobacteraceae</taxon>
        <taxon>Qipengyuania</taxon>
    </lineage>
</organism>
<dbReference type="RefSeq" id="WP_160753797.1">
    <property type="nucleotide sequence ID" value="NZ_WTYA01000009.1"/>
</dbReference>
<evidence type="ECO:0000259" key="2">
    <source>
        <dbReference type="Pfam" id="PF01636"/>
    </source>
</evidence>
<reference evidence="3 4" key="1">
    <citation type="submission" date="2019-12" db="EMBL/GenBank/DDBJ databases">
        <title>Genomic-based taxomic classification of the family Erythrobacteraceae.</title>
        <authorList>
            <person name="Xu L."/>
        </authorList>
    </citation>
    <scope>NUCLEOTIDE SEQUENCE [LARGE SCALE GENOMIC DNA]</scope>
    <source>
        <strain evidence="3 4">KEMB 9005-328</strain>
    </source>
</reference>
<keyword evidence="3" id="KW-0808">Transferase</keyword>
<feature type="region of interest" description="Disordered" evidence="1">
    <location>
        <begin position="328"/>
        <end position="349"/>
    </location>
</feature>
<name>A0A845AKT5_9SPHN</name>
<accession>A0A845AKT5</accession>
<comment type="caution">
    <text evidence="3">The sequence shown here is derived from an EMBL/GenBank/DDBJ whole genome shotgun (WGS) entry which is preliminary data.</text>
</comment>
<dbReference type="GO" id="GO:0016740">
    <property type="term" value="F:transferase activity"/>
    <property type="evidence" value="ECO:0007669"/>
    <property type="project" value="UniProtKB-KW"/>
</dbReference>
<gene>
    <name evidence="3" type="ORF">GRI58_11745</name>
</gene>
<dbReference type="SUPFAM" id="SSF56112">
    <property type="entry name" value="Protein kinase-like (PK-like)"/>
    <property type="match status" value="1"/>
</dbReference>
<feature type="domain" description="Aminoglycoside phosphotransferase" evidence="2">
    <location>
        <begin position="29"/>
        <end position="250"/>
    </location>
</feature>
<dbReference type="InterPro" id="IPR011009">
    <property type="entry name" value="Kinase-like_dom_sf"/>
</dbReference>
<dbReference type="OrthoDB" id="3806873at2"/>
<evidence type="ECO:0000313" key="3">
    <source>
        <dbReference type="EMBL" id="MXP29491.1"/>
    </source>
</evidence>
<dbReference type="Gene3D" id="3.90.1200.10">
    <property type="match status" value="1"/>
</dbReference>
<dbReference type="Gene3D" id="3.30.200.20">
    <property type="entry name" value="Phosphorylase Kinase, domain 1"/>
    <property type="match status" value="1"/>
</dbReference>
<dbReference type="AlphaFoldDB" id="A0A845AKT5"/>
<dbReference type="InterPro" id="IPR051678">
    <property type="entry name" value="AGP_Transferase"/>
</dbReference>
<sequence length="449" mass="49012">MDEDQDGQSLERGLARALARAGLSAPADLTRLTGGATMESWRFWADGEAFVLRRASSPELMAHRALDHPAEAAITRAVRGEGVVAPQIVVELEPEDAIGTGFVMRALPGTPDPARILACEEPALLLRQCASELASIHRLSADALPASIPGMDYREALTGLYKQFEEAGGDRPIIALALRWLSEHLPEPVPPRLVHGDYRIGNLLVDGSQLTGVLDWELAHLGDPHEDLAYACMTVWRFARIDRPAMGLGTLEAFFDAYEMAGGAPVERARFDFWLVYRTCWWALGCLRMGATWRSGADRTLERAIISRRTSEQELDLLMLLEGEAPEAERKRALPAPASDAEPRGEATSGDLATAISEWLATVKHRMEGHDRFQLAVARNALGIIARSSGGGAPVEDRVLAEALLSGDMTLAEPGLLARLRRIALDKLSKDMPKYPALAEARHQWIGEA</sequence>
<dbReference type="Pfam" id="PF01636">
    <property type="entry name" value="APH"/>
    <property type="match status" value="1"/>
</dbReference>
<dbReference type="PANTHER" id="PTHR21310:SF57">
    <property type="entry name" value="BLR2944 PROTEIN"/>
    <property type="match status" value="1"/>
</dbReference>
<dbReference type="EMBL" id="WTYA01000009">
    <property type="protein sequence ID" value="MXP29491.1"/>
    <property type="molecule type" value="Genomic_DNA"/>
</dbReference>
<protein>
    <submittedName>
        <fullName evidence="3">Phosphotransferase</fullName>
    </submittedName>
</protein>
<dbReference type="CDD" id="cd05154">
    <property type="entry name" value="ACAD10_11_N-like"/>
    <property type="match status" value="1"/>
</dbReference>
<keyword evidence="4" id="KW-1185">Reference proteome</keyword>
<evidence type="ECO:0000256" key="1">
    <source>
        <dbReference type="SAM" id="MobiDB-lite"/>
    </source>
</evidence>
<dbReference type="PANTHER" id="PTHR21310">
    <property type="entry name" value="AMINOGLYCOSIDE PHOSPHOTRANSFERASE-RELATED-RELATED"/>
    <property type="match status" value="1"/>
</dbReference>
<proteinExistence type="predicted"/>
<dbReference type="InterPro" id="IPR002575">
    <property type="entry name" value="Aminoglycoside_PTrfase"/>
</dbReference>
<dbReference type="Proteomes" id="UP000439780">
    <property type="component" value="Unassembled WGS sequence"/>
</dbReference>
<evidence type="ECO:0000313" key="4">
    <source>
        <dbReference type="Proteomes" id="UP000439780"/>
    </source>
</evidence>
<dbReference type="InterPro" id="IPR041726">
    <property type="entry name" value="ACAD10_11_N"/>
</dbReference>